<evidence type="ECO:0000256" key="3">
    <source>
        <dbReference type="ARBA" id="ARBA00023242"/>
    </source>
</evidence>
<feature type="region of interest" description="Disordered" evidence="4">
    <location>
        <begin position="49"/>
        <end position="151"/>
    </location>
</feature>
<feature type="region of interest" description="Disordered" evidence="4">
    <location>
        <begin position="458"/>
        <end position="590"/>
    </location>
</feature>
<reference evidence="7" key="1">
    <citation type="journal article" date="2016" name="Insect Biochem. Mol. Biol.">
        <title>Multifaceted biological insights from a draft genome sequence of the tobacco hornworm moth, Manduca sexta.</title>
        <authorList>
            <person name="Kanost M.R."/>
            <person name="Arrese E.L."/>
            <person name="Cao X."/>
            <person name="Chen Y.R."/>
            <person name="Chellapilla S."/>
            <person name="Goldsmith M.R."/>
            <person name="Grosse-Wilde E."/>
            <person name="Heckel D.G."/>
            <person name="Herndon N."/>
            <person name="Jiang H."/>
            <person name="Papanicolaou A."/>
            <person name="Qu J."/>
            <person name="Soulages J.L."/>
            <person name="Vogel H."/>
            <person name="Walters J."/>
            <person name="Waterhouse R.M."/>
            <person name="Ahn S.J."/>
            <person name="Almeida F.C."/>
            <person name="An C."/>
            <person name="Aqrawi P."/>
            <person name="Bretschneider A."/>
            <person name="Bryant W.B."/>
            <person name="Bucks S."/>
            <person name="Chao H."/>
            <person name="Chevignon G."/>
            <person name="Christen J.M."/>
            <person name="Clarke D.F."/>
            <person name="Dittmer N.T."/>
            <person name="Ferguson L.C.F."/>
            <person name="Garavelou S."/>
            <person name="Gordon K.H.J."/>
            <person name="Gunaratna R.T."/>
            <person name="Han Y."/>
            <person name="Hauser F."/>
            <person name="He Y."/>
            <person name="Heidel-Fischer H."/>
            <person name="Hirsh A."/>
            <person name="Hu Y."/>
            <person name="Jiang H."/>
            <person name="Kalra D."/>
            <person name="Klinner C."/>
            <person name="Konig C."/>
            <person name="Kovar C."/>
            <person name="Kroll A.R."/>
            <person name="Kuwar S.S."/>
            <person name="Lee S.L."/>
            <person name="Lehman R."/>
            <person name="Li K."/>
            <person name="Li Z."/>
            <person name="Liang H."/>
            <person name="Lovelace S."/>
            <person name="Lu Z."/>
            <person name="Mansfield J.H."/>
            <person name="McCulloch K.J."/>
            <person name="Mathew T."/>
            <person name="Morton B."/>
            <person name="Muzny D.M."/>
            <person name="Neunemann D."/>
            <person name="Ongeri F."/>
            <person name="Pauchet Y."/>
            <person name="Pu L.L."/>
            <person name="Pyrousis I."/>
            <person name="Rao X.J."/>
            <person name="Redding A."/>
            <person name="Roesel C."/>
            <person name="Sanchez-Gracia A."/>
            <person name="Schaack S."/>
            <person name="Shukla A."/>
            <person name="Tetreau G."/>
            <person name="Wang Y."/>
            <person name="Xiong G.H."/>
            <person name="Traut W."/>
            <person name="Walsh T.K."/>
            <person name="Worley K.C."/>
            <person name="Wu D."/>
            <person name="Wu W."/>
            <person name="Wu Y.Q."/>
            <person name="Zhang X."/>
            <person name="Zou Z."/>
            <person name="Zucker H."/>
            <person name="Briscoe A.D."/>
            <person name="Burmester T."/>
            <person name="Clem R.J."/>
            <person name="Feyereisen R."/>
            <person name="Grimmelikhuijzen C.J.P."/>
            <person name="Hamodrakas S.J."/>
            <person name="Hansson B.S."/>
            <person name="Huguet E."/>
            <person name="Jermiin L.S."/>
            <person name="Lan Q."/>
            <person name="Lehman H.K."/>
            <person name="Lorenzen M."/>
            <person name="Merzendorfer H."/>
            <person name="Michalopoulos I."/>
            <person name="Morton D.B."/>
            <person name="Muthukrishnan S."/>
            <person name="Oakeshott J.G."/>
            <person name="Palmer W."/>
            <person name="Park Y."/>
            <person name="Passarelli A.L."/>
            <person name="Rozas J."/>
            <person name="Schwartz L.M."/>
            <person name="Smith W."/>
            <person name="Southgate A."/>
            <person name="Vilcinskas A."/>
            <person name="Vogt R."/>
            <person name="Wang P."/>
            <person name="Werren J."/>
            <person name="Yu X.Q."/>
            <person name="Zhou J.J."/>
            <person name="Brown S.J."/>
            <person name="Scherer S.E."/>
            <person name="Richards S."/>
            <person name="Blissard G.W."/>
        </authorList>
    </citation>
    <scope>NUCLEOTIDE SEQUENCE</scope>
</reference>
<dbReference type="FunFam" id="1.10.10.1580:FF:000001">
    <property type="entry name" value="interferon regulatory factor 2-binding protein 2"/>
    <property type="match status" value="1"/>
</dbReference>
<reference evidence="7" key="2">
    <citation type="submission" date="2020-12" db="EMBL/GenBank/DDBJ databases">
        <authorList>
            <person name="Kanost M."/>
        </authorList>
    </citation>
    <scope>NUCLEOTIDE SEQUENCE</scope>
</reference>
<dbReference type="GO" id="GO:0006357">
    <property type="term" value="P:regulation of transcription by RNA polymerase II"/>
    <property type="evidence" value="ECO:0007669"/>
    <property type="project" value="TreeGrafter"/>
</dbReference>
<dbReference type="PANTHER" id="PTHR10816">
    <property type="entry name" value="MYELIN TRANSCRIPTION FACTOR 1-RELATED"/>
    <property type="match status" value="1"/>
</dbReference>
<feature type="domain" description="Interferon regulatory factor 2-binding protein 1/2-like C3HC4 zinc finger" evidence="6">
    <location>
        <begin position="597"/>
        <end position="667"/>
    </location>
</feature>
<evidence type="ECO:0000256" key="2">
    <source>
        <dbReference type="ARBA" id="ARBA00010802"/>
    </source>
</evidence>
<name>A0A921ZAT6_MANSE</name>
<dbReference type="Proteomes" id="UP000791440">
    <property type="component" value="Unassembled WGS sequence"/>
</dbReference>
<feature type="compositionally biased region" description="Polar residues" evidence="4">
    <location>
        <begin position="470"/>
        <end position="491"/>
    </location>
</feature>
<feature type="compositionally biased region" description="Low complexity" evidence="4">
    <location>
        <begin position="544"/>
        <end position="590"/>
    </location>
</feature>
<dbReference type="GO" id="GO:0005634">
    <property type="term" value="C:nucleus"/>
    <property type="evidence" value="ECO:0007669"/>
    <property type="project" value="UniProtKB-SubCell"/>
</dbReference>
<dbReference type="GO" id="GO:0003714">
    <property type="term" value="F:transcription corepressor activity"/>
    <property type="evidence" value="ECO:0007669"/>
    <property type="project" value="TreeGrafter"/>
</dbReference>
<comment type="similarity">
    <text evidence="2">Belongs to the IRF2BP family.</text>
</comment>
<evidence type="ECO:0000313" key="8">
    <source>
        <dbReference type="Proteomes" id="UP000791440"/>
    </source>
</evidence>
<sequence>MYLLESCNVSRVYGAYPAGCETQRVPSMNTITGSSSKFTWPHNCFFSDPQPHTKSDEPTSLLLKHNKNERQHGKVSGVRRCRAARSADSSRDVTSQDGRHTGRASPRSQQPLRPDPTEALALRAGVGPRGGGRASERVRARESGASASRLTARPRRVVAVLRALTSPLDNGRRPPLAGPPRHPSPELSLSSTRRRTECLTRIALRASKVRGPECDSVQCFRVYHGDGVFISRFDKSVTIYKRNEENRSLALRAPPGGEMSVMQKRQHCYLCDLPRMPWAMLHEFSEAVCRGCVNYEGADRIEVVLDTARQLKRAHGFQEGRAPHKAHRPPLDAHQNGADARAQPAPPAHHAPGAGFTLHHQRPATATAGLLAEYGSRRDEHEGRRLAHLPAHHLPAHGGARLAPGLTLKRPLDDDDHQTHHEPTKRLLEEHSRPPLTRGDSLPAVSLAAASFAQDRVFKQEKHPLRTPSFDGTSFKSNGYGNAAPLTNGSAGSPLGRTAGSPPVTGAGGAGPSPMAALMSVADTLPPGSPRSAGGSPPQPPPQRSASRSSQHSPNSSGSNGGRRSSGSRHVSSTTSVSSTEANEGAEAAATAPTPLLKCTLCQERLEDTHFVQCPSQPHHKFCFPCSRDSIKRQQGSEVYCPSGEKCPLANSTVPWAFMQGEIATILGEEFKPKKERET</sequence>
<comment type="caution">
    <text evidence="7">The sequence shown here is derived from an EMBL/GenBank/DDBJ whole genome shotgun (WGS) entry which is preliminary data.</text>
</comment>
<dbReference type="CDD" id="cd16511">
    <property type="entry name" value="vRING-HC_IRF2BP1-like"/>
    <property type="match status" value="1"/>
</dbReference>
<organism evidence="7 8">
    <name type="scientific">Manduca sexta</name>
    <name type="common">Tobacco hawkmoth</name>
    <name type="synonym">Tobacco hornworm</name>
    <dbReference type="NCBI Taxonomy" id="7130"/>
    <lineage>
        <taxon>Eukaryota</taxon>
        <taxon>Metazoa</taxon>
        <taxon>Ecdysozoa</taxon>
        <taxon>Arthropoda</taxon>
        <taxon>Hexapoda</taxon>
        <taxon>Insecta</taxon>
        <taxon>Pterygota</taxon>
        <taxon>Neoptera</taxon>
        <taxon>Endopterygota</taxon>
        <taxon>Lepidoptera</taxon>
        <taxon>Glossata</taxon>
        <taxon>Ditrysia</taxon>
        <taxon>Bombycoidea</taxon>
        <taxon>Sphingidae</taxon>
        <taxon>Sphinginae</taxon>
        <taxon>Sphingini</taxon>
        <taxon>Manduca</taxon>
    </lineage>
</organism>
<feature type="compositionally biased region" description="Basic and acidic residues" evidence="4">
    <location>
        <begin position="417"/>
        <end position="433"/>
    </location>
</feature>
<comment type="subcellular location">
    <subcellularLocation>
        <location evidence="1">Nucleus</location>
    </subcellularLocation>
</comment>
<feature type="region of interest" description="Disordered" evidence="4">
    <location>
        <begin position="391"/>
        <end position="441"/>
    </location>
</feature>
<keyword evidence="8" id="KW-1185">Reference proteome</keyword>
<accession>A0A921ZAT6</accession>
<dbReference type="EMBL" id="JH668462">
    <property type="protein sequence ID" value="KAG6454238.1"/>
    <property type="molecule type" value="Genomic_DNA"/>
</dbReference>
<evidence type="ECO:0000259" key="5">
    <source>
        <dbReference type="Pfam" id="PF11261"/>
    </source>
</evidence>
<evidence type="ECO:0000256" key="1">
    <source>
        <dbReference type="ARBA" id="ARBA00004123"/>
    </source>
</evidence>
<dbReference type="InterPro" id="IPR057414">
    <property type="entry name" value="Zf-C3HC4_IRF-2BP1_2"/>
</dbReference>
<feature type="region of interest" description="Disordered" evidence="4">
    <location>
        <begin position="163"/>
        <end position="193"/>
    </location>
</feature>
<dbReference type="AlphaFoldDB" id="A0A921ZAT6"/>
<evidence type="ECO:0000259" key="6">
    <source>
        <dbReference type="Pfam" id="PF25454"/>
    </source>
</evidence>
<protein>
    <submittedName>
        <fullName evidence="7">Uncharacterized protein</fullName>
    </submittedName>
</protein>
<evidence type="ECO:0000313" key="7">
    <source>
        <dbReference type="EMBL" id="KAG6454238.1"/>
    </source>
</evidence>
<gene>
    <name evidence="7" type="ORF">O3G_MSEX008599</name>
</gene>
<proteinExistence type="inferred from homology"/>
<keyword evidence="3" id="KW-0539">Nucleus</keyword>
<dbReference type="Pfam" id="PF25454">
    <property type="entry name" value="zf-C3HC4_IRF-2BP1_2"/>
    <property type="match status" value="1"/>
</dbReference>
<dbReference type="InterPro" id="IPR022750">
    <property type="entry name" value="IRF-2BP1_2-like_Znf"/>
</dbReference>
<dbReference type="Pfam" id="PF11261">
    <property type="entry name" value="IRF-2BP1_2"/>
    <property type="match status" value="1"/>
</dbReference>
<feature type="domain" description="Interferon regulatory factor 2-binding protein 1/2-like zinc finger" evidence="5">
    <location>
        <begin position="264"/>
        <end position="315"/>
    </location>
</feature>
<feature type="region of interest" description="Disordered" evidence="4">
    <location>
        <begin position="315"/>
        <end position="357"/>
    </location>
</feature>
<evidence type="ECO:0000256" key="4">
    <source>
        <dbReference type="SAM" id="MobiDB-lite"/>
    </source>
</evidence>
<dbReference type="PANTHER" id="PTHR10816:SF19">
    <property type="entry name" value="PROTEIN INTERACTING WITH TTK69 AND SIN3A, ISOFORM D"/>
    <property type="match status" value="1"/>
</dbReference>